<sequence>MKYSCDVIKDLLPLFHDDVCSDDTKKVVNEHLNECEACREYYKKMCSSDVVELAAFDEKQEKKMAEAMEASWKGLVKKAIKVILIILGAILALPSTGLVIFLLVLFLVDGRVRTHTDIEDYEKYRSGPNAEEEYRTRWGMDEDIWPGKITDDMNVADYKLVYYNPWDAQYVGYLVVDYDLEAYEKELTRLESKEHDDYFGIYGVTGEKDYQILAMDADDYHGFIYAMTDGKGRIIYAEQVFCNYFMDLKYEKYIPEEYLLEGFDASATNPYHEKMKNKTFEPVGTSGVHGLSAYDKQKLIDENHVDLHSYFMVFPEDVKKVQEGSYTERLHTDMASTSGLVFLNATYSESDYEAEVERLSKISCTIKTQISKKEDEFTQEIMYDESMYNYPAYIAADGNCGTYEYALLDEENHMITYVLVKYPDDEILRRYKDYLKKDKKSYDDSGTNTWDKFSIYSNQFPGDDGLTVYDGE</sequence>
<evidence type="ECO:0000256" key="1">
    <source>
        <dbReference type="SAM" id="Phobius"/>
    </source>
</evidence>
<dbReference type="EMBL" id="FMWK01000014">
    <property type="protein sequence ID" value="SCZ80404.1"/>
    <property type="molecule type" value="Genomic_DNA"/>
</dbReference>
<evidence type="ECO:0000259" key="2">
    <source>
        <dbReference type="Pfam" id="PF13490"/>
    </source>
</evidence>
<feature type="transmembrane region" description="Helical" evidence="1">
    <location>
        <begin position="82"/>
        <end position="108"/>
    </location>
</feature>
<dbReference type="InterPro" id="IPR027383">
    <property type="entry name" value="Znf_put"/>
</dbReference>
<dbReference type="GO" id="GO:0008270">
    <property type="term" value="F:zinc ion binding"/>
    <property type="evidence" value="ECO:0007669"/>
    <property type="project" value="UniProtKB-KW"/>
</dbReference>
<keyword evidence="1" id="KW-0472">Membrane</keyword>
<dbReference type="AlphaFoldDB" id="A0A1G5S204"/>
<protein>
    <submittedName>
        <fullName evidence="3">Putative zinc-finger</fullName>
    </submittedName>
</protein>
<feature type="domain" description="Putative zinc-finger" evidence="2">
    <location>
        <begin position="5"/>
        <end position="39"/>
    </location>
</feature>
<keyword evidence="1" id="KW-1133">Transmembrane helix</keyword>
<keyword evidence="3" id="KW-0863">Zinc-finger</keyword>
<proteinExistence type="predicted"/>
<evidence type="ECO:0000313" key="3">
    <source>
        <dbReference type="EMBL" id="SCZ80404.1"/>
    </source>
</evidence>
<keyword evidence="3" id="KW-0479">Metal-binding</keyword>
<dbReference type="Pfam" id="PF13490">
    <property type="entry name" value="zf-HC2"/>
    <property type="match status" value="1"/>
</dbReference>
<organism evidence="3 4">
    <name type="scientific">Pseudobutyrivibrio xylanivorans</name>
    <dbReference type="NCBI Taxonomy" id="185007"/>
    <lineage>
        <taxon>Bacteria</taxon>
        <taxon>Bacillati</taxon>
        <taxon>Bacillota</taxon>
        <taxon>Clostridia</taxon>
        <taxon>Lachnospirales</taxon>
        <taxon>Lachnospiraceae</taxon>
        <taxon>Pseudobutyrivibrio</taxon>
    </lineage>
</organism>
<dbReference type="RefSeq" id="WP_090163528.1">
    <property type="nucleotide sequence ID" value="NZ_FMWK01000014.1"/>
</dbReference>
<keyword evidence="3" id="KW-0862">Zinc</keyword>
<reference evidence="3 4" key="1">
    <citation type="submission" date="2016-10" db="EMBL/GenBank/DDBJ databases">
        <authorList>
            <person name="de Groot N.N."/>
        </authorList>
    </citation>
    <scope>NUCLEOTIDE SEQUENCE [LARGE SCALE GENOMIC DNA]</scope>
    <source>
        <strain evidence="3 4">DSM 10317</strain>
    </source>
</reference>
<keyword evidence="1" id="KW-0812">Transmembrane</keyword>
<accession>A0A1G5S204</accession>
<name>A0A1G5S204_PSEXY</name>
<gene>
    <name evidence="3" type="ORF">SAMN02910350_02274</name>
</gene>
<evidence type="ECO:0000313" key="4">
    <source>
        <dbReference type="Proteomes" id="UP000199428"/>
    </source>
</evidence>
<dbReference type="Proteomes" id="UP000199428">
    <property type="component" value="Unassembled WGS sequence"/>
</dbReference>